<gene>
    <name evidence="2" type="ORF">Fmac_000790</name>
</gene>
<feature type="compositionally biased region" description="Basic and acidic residues" evidence="1">
    <location>
        <begin position="17"/>
        <end position="29"/>
    </location>
</feature>
<accession>A0ABD1NI17</accession>
<evidence type="ECO:0000313" key="2">
    <source>
        <dbReference type="EMBL" id="KAL2346790.1"/>
    </source>
</evidence>
<proteinExistence type="predicted"/>
<protein>
    <submittedName>
        <fullName evidence="2">Uncharacterized protein</fullName>
    </submittedName>
</protein>
<organism evidence="2 3">
    <name type="scientific">Flemingia macrophylla</name>
    <dbReference type="NCBI Taxonomy" id="520843"/>
    <lineage>
        <taxon>Eukaryota</taxon>
        <taxon>Viridiplantae</taxon>
        <taxon>Streptophyta</taxon>
        <taxon>Embryophyta</taxon>
        <taxon>Tracheophyta</taxon>
        <taxon>Spermatophyta</taxon>
        <taxon>Magnoliopsida</taxon>
        <taxon>eudicotyledons</taxon>
        <taxon>Gunneridae</taxon>
        <taxon>Pentapetalae</taxon>
        <taxon>rosids</taxon>
        <taxon>fabids</taxon>
        <taxon>Fabales</taxon>
        <taxon>Fabaceae</taxon>
        <taxon>Papilionoideae</taxon>
        <taxon>50 kb inversion clade</taxon>
        <taxon>NPAAA clade</taxon>
        <taxon>indigoferoid/millettioid clade</taxon>
        <taxon>Phaseoleae</taxon>
        <taxon>Flemingia</taxon>
    </lineage>
</organism>
<dbReference type="Pfam" id="PF03140">
    <property type="entry name" value="DUF247"/>
    <property type="match status" value="1"/>
</dbReference>
<dbReference type="AlphaFoldDB" id="A0ABD1NI17"/>
<keyword evidence="3" id="KW-1185">Reference proteome</keyword>
<feature type="region of interest" description="Disordered" evidence="1">
    <location>
        <begin position="1"/>
        <end position="44"/>
    </location>
</feature>
<comment type="caution">
    <text evidence="2">The sequence shown here is derived from an EMBL/GenBank/DDBJ whole genome shotgun (WGS) entry which is preliminary data.</text>
</comment>
<dbReference type="Proteomes" id="UP001603857">
    <property type="component" value="Unassembled WGS sequence"/>
</dbReference>
<dbReference type="PANTHER" id="PTHR31170">
    <property type="entry name" value="BNAC04G53230D PROTEIN"/>
    <property type="match status" value="1"/>
</dbReference>
<dbReference type="InterPro" id="IPR004158">
    <property type="entry name" value="DUF247_pln"/>
</dbReference>
<name>A0ABD1NI17_9FABA</name>
<dbReference type="EMBL" id="JBGMDY010000001">
    <property type="protein sequence ID" value="KAL2346790.1"/>
    <property type="molecule type" value="Genomic_DNA"/>
</dbReference>
<reference evidence="2 3" key="1">
    <citation type="submission" date="2024-08" db="EMBL/GenBank/DDBJ databases">
        <title>Insights into the chromosomal genome structure of Flemingia macrophylla.</title>
        <authorList>
            <person name="Ding Y."/>
            <person name="Zhao Y."/>
            <person name="Bi W."/>
            <person name="Wu M."/>
            <person name="Zhao G."/>
            <person name="Gong Y."/>
            <person name="Li W."/>
            <person name="Zhang P."/>
        </authorList>
    </citation>
    <scope>NUCLEOTIDE SEQUENCE [LARGE SCALE GENOMIC DNA]</scope>
    <source>
        <strain evidence="2">DYQJB</strain>
        <tissue evidence="2">Leaf</tissue>
    </source>
</reference>
<dbReference type="PANTHER" id="PTHR31170:SF23">
    <property type="match status" value="1"/>
</dbReference>
<sequence length="162" mass="18833">MSGEEKMEEGFGGETAAEEKSGGGREGPKMKKREKGGCGENEEGVPFHLRRLNEDAYTPRVVSIGPFHHNTLPHLRNMERYKLSYCKYFLHERTRTTSDTWIHYIESVEPQIRRCYSETLPFSKEELVNIIFVDSGFILELFCRYCARSWSDGECVFQHLGW</sequence>
<evidence type="ECO:0000256" key="1">
    <source>
        <dbReference type="SAM" id="MobiDB-lite"/>
    </source>
</evidence>
<evidence type="ECO:0000313" key="3">
    <source>
        <dbReference type="Proteomes" id="UP001603857"/>
    </source>
</evidence>